<evidence type="ECO:0000256" key="1">
    <source>
        <dbReference type="SAM" id="MobiDB-lite"/>
    </source>
</evidence>
<keyword evidence="3" id="KW-1185">Reference proteome</keyword>
<reference evidence="2" key="1">
    <citation type="submission" date="2021-09" db="EMBL/GenBank/DDBJ databases">
        <authorList>
            <person name="Martin H S."/>
        </authorList>
    </citation>
    <scope>NUCLEOTIDE SEQUENCE</scope>
</reference>
<organism evidence="2 3">
    <name type="scientific">Danaus chrysippus</name>
    <name type="common">African queen</name>
    <dbReference type="NCBI Taxonomy" id="151541"/>
    <lineage>
        <taxon>Eukaryota</taxon>
        <taxon>Metazoa</taxon>
        <taxon>Ecdysozoa</taxon>
        <taxon>Arthropoda</taxon>
        <taxon>Hexapoda</taxon>
        <taxon>Insecta</taxon>
        <taxon>Pterygota</taxon>
        <taxon>Neoptera</taxon>
        <taxon>Endopterygota</taxon>
        <taxon>Lepidoptera</taxon>
        <taxon>Glossata</taxon>
        <taxon>Ditrysia</taxon>
        <taxon>Papilionoidea</taxon>
        <taxon>Nymphalidae</taxon>
        <taxon>Danainae</taxon>
        <taxon>Danaini</taxon>
        <taxon>Danaina</taxon>
        <taxon>Danaus</taxon>
        <taxon>Anosia</taxon>
    </lineage>
</organism>
<name>A0A8J2VTF3_9NEOP</name>
<gene>
    <name evidence="2" type="ORF">DCHRY22_LOCUS5428</name>
</gene>
<accession>A0A8J2VTF3</accession>
<proteinExistence type="predicted"/>
<protein>
    <submittedName>
        <fullName evidence="2">(African queen) hypothetical protein</fullName>
    </submittedName>
</protein>
<feature type="region of interest" description="Disordered" evidence="1">
    <location>
        <begin position="143"/>
        <end position="172"/>
    </location>
</feature>
<comment type="caution">
    <text evidence="2">The sequence shown here is derived from an EMBL/GenBank/DDBJ whole genome shotgun (WGS) entry which is preliminary data.</text>
</comment>
<dbReference type="AlphaFoldDB" id="A0A8J2VTF3"/>
<evidence type="ECO:0000313" key="2">
    <source>
        <dbReference type="EMBL" id="CAG9564426.1"/>
    </source>
</evidence>
<dbReference type="OrthoDB" id="2020852at2759"/>
<sequence length="189" mass="21321">MGASFFPVSMASIFPIPIFRQVLIIRYLHSRCVLLESCRKALVWQKRYLQRTVAGYGELERRLGADDKHRTTFKSVAWSCVAVLRMSFLVRRRNAARNAATALAQSFSSCTPSSRPPPLARRLLQQDMRLCPPLSPTIAELLPRSPLVTSSPRDERGVARCPRGDAASSYSHRLESVSRRLASLQHRDN</sequence>
<evidence type="ECO:0000313" key="3">
    <source>
        <dbReference type="Proteomes" id="UP000789524"/>
    </source>
</evidence>
<dbReference type="Proteomes" id="UP000789524">
    <property type="component" value="Unassembled WGS sequence"/>
</dbReference>
<dbReference type="EMBL" id="CAKASE010000051">
    <property type="protein sequence ID" value="CAG9564426.1"/>
    <property type="molecule type" value="Genomic_DNA"/>
</dbReference>